<reference evidence="3" key="1">
    <citation type="journal article" date="2022" name="Plant J.">
        <title>Strategies of tolerance reflected in two North American maple genomes.</title>
        <authorList>
            <person name="McEvoy S.L."/>
            <person name="Sezen U.U."/>
            <person name="Trouern-Trend A."/>
            <person name="McMahon S.M."/>
            <person name="Schaberg P.G."/>
            <person name="Yang J."/>
            <person name="Wegrzyn J.L."/>
            <person name="Swenson N.G."/>
        </authorList>
    </citation>
    <scope>NUCLEOTIDE SEQUENCE</scope>
    <source>
        <strain evidence="3">91603</strain>
    </source>
</reference>
<protein>
    <submittedName>
        <fullName evidence="3">Uncharacterized protein</fullName>
    </submittedName>
</protein>
<accession>A0AAD5I6C0</accession>
<sequence length="216" mass="24558">MPNLLRCEEESSPPIRIGVRRSSVHQRHENRSSSEKVTRGGTDLLRRQPPLNPKTHIPHFGPNSIKKPRKTTLINIFKTYPIHHYQLATCQKFQLIHVFVPVSGYATPSLLQVTTSDTFEFHLFYIYITHFSLSAVSLLCNLPRFDNLIFMNLTTTGASAVSCKSGNKNYFFSWILFCLLPKFLGTPIAYVPFLLIKAIDRSPSSTVLCLENFGEI</sequence>
<keyword evidence="2" id="KW-1133">Transmembrane helix</keyword>
<dbReference type="Proteomes" id="UP001064489">
    <property type="component" value="Chromosome 11"/>
</dbReference>
<evidence type="ECO:0000256" key="1">
    <source>
        <dbReference type="SAM" id="MobiDB-lite"/>
    </source>
</evidence>
<organism evidence="3 4">
    <name type="scientific">Acer negundo</name>
    <name type="common">Box elder</name>
    <dbReference type="NCBI Taxonomy" id="4023"/>
    <lineage>
        <taxon>Eukaryota</taxon>
        <taxon>Viridiplantae</taxon>
        <taxon>Streptophyta</taxon>
        <taxon>Embryophyta</taxon>
        <taxon>Tracheophyta</taxon>
        <taxon>Spermatophyta</taxon>
        <taxon>Magnoliopsida</taxon>
        <taxon>eudicotyledons</taxon>
        <taxon>Gunneridae</taxon>
        <taxon>Pentapetalae</taxon>
        <taxon>rosids</taxon>
        <taxon>malvids</taxon>
        <taxon>Sapindales</taxon>
        <taxon>Sapindaceae</taxon>
        <taxon>Hippocastanoideae</taxon>
        <taxon>Acereae</taxon>
        <taxon>Acer</taxon>
    </lineage>
</organism>
<keyword evidence="4" id="KW-1185">Reference proteome</keyword>
<evidence type="ECO:0000256" key="2">
    <source>
        <dbReference type="SAM" id="Phobius"/>
    </source>
</evidence>
<gene>
    <name evidence="3" type="ORF">LWI28_015439</name>
</gene>
<feature type="transmembrane region" description="Helical" evidence="2">
    <location>
        <begin position="171"/>
        <end position="196"/>
    </location>
</feature>
<proteinExistence type="predicted"/>
<comment type="caution">
    <text evidence="3">The sequence shown here is derived from an EMBL/GenBank/DDBJ whole genome shotgun (WGS) entry which is preliminary data.</text>
</comment>
<name>A0AAD5I6C0_ACENE</name>
<dbReference type="AlphaFoldDB" id="A0AAD5I6C0"/>
<keyword evidence="2" id="KW-0812">Transmembrane</keyword>
<keyword evidence="2" id="KW-0472">Membrane</keyword>
<dbReference type="EMBL" id="JAJSOW010000108">
    <property type="protein sequence ID" value="KAI9153712.1"/>
    <property type="molecule type" value="Genomic_DNA"/>
</dbReference>
<feature type="region of interest" description="Disordered" evidence="1">
    <location>
        <begin position="18"/>
        <end position="62"/>
    </location>
</feature>
<evidence type="ECO:0000313" key="3">
    <source>
        <dbReference type="EMBL" id="KAI9153712.1"/>
    </source>
</evidence>
<evidence type="ECO:0000313" key="4">
    <source>
        <dbReference type="Proteomes" id="UP001064489"/>
    </source>
</evidence>
<reference evidence="3" key="2">
    <citation type="submission" date="2023-02" db="EMBL/GenBank/DDBJ databases">
        <authorList>
            <person name="Swenson N.G."/>
            <person name="Wegrzyn J.L."/>
            <person name="Mcevoy S.L."/>
        </authorList>
    </citation>
    <scope>NUCLEOTIDE SEQUENCE</scope>
    <source>
        <strain evidence="3">91603</strain>
        <tissue evidence="3">Leaf</tissue>
    </source>
</reference>
<feature type="compositionally biased region" description="Basic and acidic residues" evidence="1">
    <location>
        <begin position="26"/>
        <end position="38"/>
    </location>
</feature>